<feature type="binding site" evidence="11">
    <location>
        <position position="42"/>
    </location>
    <ligand>
        <name>Mg(2+)</name>
        <dbReference type="ChEBI" id="CHEBI:18420"/>
    </ligand>
</feature>
<feature type="binding site" evidence="11">
    <location>
        <position position="30"/>
    </location>
    <ligand>
        <name>CTP</name>
        <dbReference type="ChEBI" id="CHEBI:37563"/>
    </ligand>
</feature>
<evidence type="ECO:0000256" key="11">
    <source>
        <dbReference type="HAMAP-Rule" id="MF_01263"/>
    </source>
</evidence>
<feature type="binding site" evidence="11">
    <location>
        <position position="154"/>
    </location>
    <ligand>
        <name>ATP</name>
        <dbReference type="ChEBI" id="CHEBI:30616"/>
    </ligand>
</feature>
<feature type="domain" description="Poly A polymerase head" evidence="12">
    <location>
        <begin position="22"/>
        <end position="142"/>
    </location>
</feature>
<sequence length="403" mass="47326">MDQPFLEAKPIIETLNNNGFEAYFVGGSVRDYLMGREIGDIDIATSATPDEIKKIFEKTIDVGAKHGTIIVRYHHQSYEVTTFRQDCDYKDFRRPTKVQFVTSLKEDLKRRDFTMNAIAMDQFGNIFDFFHGRADIKRKIIRTVGEAEKRFSEDALRMLRAVRFVSQLSFQLHPETKKAIQYLHTLLENISVERKTVEFEKLLKGPSVKRGIELLMETNIYQHLPGFCDQEENLQKLLNYSYSHLQTSEEYWTMITFVLRIESVESFLRAWKLPGKIVKHVRMAINRLPKLLGNGWTSLDLYQIGLNDAVKMERVRQALQREFHVQSIHHLEQMYRELPMKQRNELCINGNDLVEWFQKKPGPWISSSLAKIEERIIKGELPNEKEAIKEWLLSCNRKFDENC</sequence>
<feature type="binding site" evidence="11">
    <location>
        <position position="157"/>
    </location>
    <ligand>
        <name>ATP</name>
        <dbReference type="ChEBI" id="CHEBI:30616"/>
    </ligand>
</feature>
<evidence type="ECO:0000256" key="2">
    <source>
        <dbReference type="ARBA" id="ARBA00022679"/>
    </source>
</evidence>
<keyword evidence="16" id="KW-1185">Reference proteome</keyword>
<dbReference type="Pfam" id="PF01743">
    <property type="entry name" value="PolyA_pol"/>
    <property type="match status" value="1"/>
</dbReference>
<dbReference type="InterPro" id="IPR032828">
    <property type="entry name" value="PolyA_RNA-bd"/>
</dbReference>
<keyword evidence="7 11" id="KW-0692">RNA repair</keyword>
<keyword evidence="15" id="KW-0378">Hydrolase</keyword>
<dbReference type="Gene3D" id="1.10.246.80">
    <property type="match status" value="1"/>
</dbReference>
<feature type="binding site" evidence="11">
    <location>
        <position position="160"/>
    </location>
    <ligand>
        <name>CTP</name>
        <dbReference type="ChEBI" id="CHEBI:37563"/>
    </ligand>
</feature>
<dbReference type="InterPro" id="IPR002646">
    <property type="entry name" value="PolA_pol_head_dom"/>
</dbReference>
<accession>A0ABT9VKQ8</accession>
<feature type="binding site" evidence="11">
    <location>
        <position position="163"/>
    </location>
    <ligand>
        <name>ATP</name>
        <dbReference type="ChEBI" id="CHEBI:30616"/>
    </ligand>
</feature>
<dbReference type="InterPro" id="IPR043519">
    <property type="entry name" value="NT_sf"/>
</dbReference>
<evidence type="ECO:0000256" key="6">
    <source>
        <dbReference type="ARBA" id="ARBA00022741"/>
    </source>
</evidence>
<feature type="domain" description="CCA-adding enzyme C-terminal" evidence="14">
    <location>
        <begin position="244"/>
        <end position="392"/>
    </location>
</feature>
<comment type="catalytic activity">
    <reaction evidence="11">
        <text>a tRNA with a 3' CCA end + 2 CTP + ATP = a tRNA with a 3' CCACCA end + 3 diphosphate</text>
        <dbReference type="Rhea" id="RHEA:76235"/>
        <dbReference type="Rhea" id="RHEA-COMP:10468"/>
        <dbReference type="Rhea" id="RHEA-COMP:18655"/>
        <dbReference type="ChEBI" id="CHEBI:30616"/>
        <dbReference type="ChEBI" id="CHEBI:33019"/>
        <dbReference type="ChEBI" id="CHEBI:37563"/>
        <dbReference type="ChEBI" id="CHEBI:83071"/>
        <dbReference type="ChEBI" id="CHEBI:195187"/>
    </reaction>
</comment>
<dbReference type="Proteomes" id="UP001225646">
    <property type="component" value="Unassembled WGS sequence"/>
</dbReference>
<feature type="binding site" evidence="11">
    <location>
        <position position="27"/>
    </location>
    <ligand>
        <name>CTP</name>
        <dbReference type="ChEBI" id="CHEBI:37563"/>
    </ligand>
</feature>
<feature type="domain" description="tRNA nucleotidyltransferase/poly(A) polymerase RNA and SrmB- binding" evidence="13">
    <location>
        <begin position="170"/>
        <end position="227"/>
    </location>
</feature>
<evidence type="ECO:0000256" key="4">
    <source>
        <dbReference type="ARBA" id="ARBA00022695"/>
    </source>
</evidence>
<feature type="binding site" evidence="11">
    <location>
        <position position="40"/>
    </location>
    <ligand>
        <name>Mg(2+)</name>
        <dbReference type="ChEBI" id="CHEBI:18420"/>
    </ligand>
</feature>
<evidence type="ECO:0000256" key="9">
    <source>
        <dbReference type="ARBA" id="ARBA00022842"/>
    </source>
</evidence>
<dbReference type="InterPro" id="IPR023068">
    <property type="entry name" value="CCA-adding_enz_firmicutes"/>
</dbReference>
<keyword evidence="2 11" id="KW-0808">Transferase</keyword>
<evidence type="ECO:0000256" key="8">
    <source>
        <dbReference type="ARBA" id="ARBA00022840"/>
    </source>
</evidence>
<feature type="binding site" evidence="11">
    <location>
        <position position="160"/>
    </location>
    <ligand>
        <name>ATP</name>
        <dbReference type="ChEBI" id="CHEBI:30616"/>
    </ligand>
</feature>
<dbReference type="EMBL" id="JAUSTR010000001">
    <property type="protein sequence ID" value="MDQ0161561.1"/>
    <property type="molecule type" value="Genomic_DNA"/>
</dbReference>
<dbReference type="GO" id="GO:0004810">
    <property type="term" value="F:CCA tRNA nucleotidyltransferase activity"/>
    <property type="evidence" value="ECO:0007669"/>
    <property type="project" value="UniProtKB-EC"/>
</dbReference>
<keyword evidence="3 11" id="KW-0819">tRNA processing</keyword>
<evidence type="ECO:0000256" key="1">
    <source>
        <dbReference type="ARBA" id="ARBA00001946"/>
    </source>
</evidence>
<comment type="similarity">
    <text evidence="11">Belongs to the tRNA nucleotidyltransferase/poly(A) polymerase family. Bacterial CCA-adding enzyme type 3 subfamily.</text>
</comment>
<proteinExistence type="inferred from homology"/>
<keyword evidence="5 11" id="KW-0479">Metal-binding</keyword>
<comment type="subunit">
    <text evidence="11">Homodimer.</text>
</comment>
<evidence type="ECO:0000313" key="15">
    <source>
        <dbReference type="EMBL" id="MDQ0161561.1"/>
    </source>
</evidence>
<keyword evidence="6 11" id="KW-0547">Nucleotide-binding</keyword>
<dbReference type="NCBIfam" id="NF009814">
    <property type="entry name" value="PRK13299.1"/>
    <property type="match status" value="1"/>
</dbReference>
<keyword evidence="9 11" id="KW-0460">Magnesium</keyword>
<keyword evidence="8 11" id="KW-0067">ATP-binding</keyword>
<dbReference type="InterPro" id="IPR032810">
    <property type="entry name" value="CCA-adding_enz_C"/>
</dbReference>
<dbReference type="PANTHER" id="PTHR46173">
    <property type="entry name" value="CCA TRNA NUCLEOTIDYLTRANSFERASE 1, MITOCHONDRIAL"/>
    <property type="match status" value="1"/>
</dbReference>
<evidence type="ECO:0000313" key="16">
    <source>
        <dbReference type="Proteomes" id="UP001225646"/>
    </source>
</evidence>
<feature type="binding site" evidence="11">
    <location>
        <position position="154"/>
    </location>
    <ligand>
        <name>CTP</name>
        <dbReference type="ChEBI" id="CHEBI:37563"/>
    </ligand>
</feature>
<evidence type="ECO:0000259" key="14">
    <source>
        <dbReference type="Pfam" id="PF13735"/>
    </source>
</evidence>
<evidence type="ECO:0000259" key="12">
    <source>
        <dbReference type="Pfam" id="PF01743"/>
    </source>
</evidence>
<dbReference type="Gene3D" id="1.20.58.560">
    <property type="match status" value="1"/>
</dbReference>
<comment type="catalytic activity">
    <reaction evidence="11">
        <text>a tRNA precursor + 2 CTP + ATP = a tRNA with a 3' CCA end + 3 diphosphate</text>
        <dbReference type="Rhea" id="RHEA:14433"/>
        <dbReference type="Rhea" id="RHEA-COMP:10465"/>
        <dbReference type="Rhea" id="RHEA-COMP:10468"/>
        <dbReference type="ChEBI" id="CHEBI:30616"/>
        <dbReference type="ChEBI" id="CHEBI:33019"/>
        <dbReference type="ChEBI" id="CHEBI:37563"/>
        <dbReference type="ChEBI" id="CHEBI:74896"/>
        <dbReference type="ChEBI" id="CHEBI:83071"/>
        <dbReference type="EC" id="2.7.7.72"/>
    </reaction>
</comment>
<dbReference type="PANTHER" id="PTHR46173:SF1">
    <property type="entry name" value="CCA TRNA NUCLEOTIDYLTRANSFERASE 1, MITOCHONDRIAL"/>
    <property type="match status" value="1"/>
</dbReference>
<feature type="binding site" evidence="11">
    <location>
        <position position="30"/>
    </location>
    <ligand>
        <name>ATP</name>
        <dbReference type="ChEBI" id="CHEBI:30616"/>
    </ligand>
</feature>
<feature type="binding site" evidence="11">
    <location>
        <position position="111"/>
    </location>
    <ligand>
        <name>CTP</name>
        <dbReference type="ChEBI" id="CHEBI:37563"/>
    </ligand>
</feature>
<keyword evidence="10 11" id="KW-0694">RNA-binding</keyword>
<dbReference type="CDD" id="cd05398">
    <property type="entry name" value="NT_ClassII-CCAase"/>
    <property type="match status" value="1"/>
</dbReference>
<comment type="caution">
    <text evidence="15">The sequence shown here is derived from an EMBL/GenBank/DDBJ whole genome shotgun (WGS) entry which is preliminary data.</text>
</comment>
<organism evidence="15 16">
    <name type="scientific">Aeribacillus alveayuensis</name>
    <dbReference type="NCBI Taxonomy" id="279215"/>
    <lineage>
        <taxon>Bacteria</taxon>
        <taxon>Bacillati</taxon>
        <taxon>Bacillota</taxon>
        <taxon>Bacilli</taxon>
        <taxon>Bacillales</taxon>
        <taxon>Bacillaceae</taxon>
        <taxon>Aeribacillus</taxon>
    </lineage>
</organism>
<comment type="function">
    <text evidence="11">Catalyzes the addition and repair of the essential 3'-terminal CCA sequence in tRNAs without using a nucleic acid template. Adds these three nucleotides in the order of C, C, and A to the tRNA nucleotide-73, using CTP and ATP as substrates and producing inorganic pyrophosphate. tRNA 3'-terminal CCA addition is required both for tRNA processing and repair. Also involved in tRNA surveillance by mediating tandem CCA addition to generate a CCACCA at the 3' terminus of unstable tRNAs. While stable tRNAs receive only 3'-terminal CCA, unstable tRNAs are marked with CCACCA and rapidly degraded.</text>
</comment>
<dbReference type="RefSeq" id="WP_419151260.1">
    <property type="nucleotide sequence ID" value="NZ_JAUSTR010000001.1"/>
</dbReference>
<feature type="binding site" evidence="11">
    <location>
        <position position="157"/>
    </location>
    <ligand>
        <name>CTP</name>
        <dbReference type="ChEBI" id="CHEBI:37563"/>
    </ligand>
</feature>
<comment type="miscellaneous">
    <text evidence="11">A single active site specifically recognizes both ATP and CTP and is responsible for their addition.</text>
</comment>
<evidence type="ECO:0000256" key="5">
    <source>
        <dbReference type="ARBA" id="ARBA00022723"/>
    </source>
</evidence>
<comment type="cofactor">
    <cofactor evidence="1 11">
        <name>Mg(2+)</name>
        <dbReference type="ChEBI" id="CHEBI:18420"/>
    </cofactor>
</comment>
<reference evidence="15 16" key="1">
    <citation type="submission" date="2023-07" db="EMBL/GenBank/DDBJ databases">
        <title>Genomic Encyclopedia of Type Strains, Phase IV (KMG-IV): sequencing the most valuable type-strain genomes for metagenomic binning, comparative biology and taxonomic classification.</title>
        <authorList>
            <person name="Goeker M."/>
        </authorList>
    </citation>
    <scope>NUCLEOTIDE SEQUENCE [LARGE SCALE GENOMIC DNA]</scope>
    <source>
        <strain evidence="15 16">DSM 19092</strain>
    </source>
</reference>
<feature type="binding site" evidence="11">
    <location>
        <position position="27"/>
    </location>
    <ligand>
        <name>ATP</name>
        <dbReference type="ChEBI" id="CHEBI:30616"/>
    </ligand>
</feature>
<dbReference type="Gene3D" id="1.10.110.30">
    <property type="match status" value="1"/>
</dbReference>
<evidence type="ECO:0000256" key="10">
    <source>
        <dbReference type="ARBA" id="ARBA00022884"/>
    </source>
</evidence>
<dbReference type="GO" id="GO:0016787">
    <property type="term" value="F:hydrolase activity"/>
    <property type="evidence" value="ECO:0007669"/>
    <property type="project" value="UniProtKB-KW"/>
</dbReference>
<evidence type="ECO:0000256" key="3">
    <source>
        <dbReference type="ARBA" id="ARBA00022694"/>
    </source>
</evidence>
<dbReference type="SUPFAM" id="SSF81891">
    <property type="entry name" value="Poly A polymerase C-terminal region-like"/>
    <property type="match status" value="1"/>
</dbReference>
<dbReference type="HAMAP" id="MF_01263">
    <property type="entry name" value="CCA_bact_type3"/>
    <property type="match status" value="1"/>
</dbReference>
<dbReference type="EC" id="2.7.7.72" evidence="11"/>
<dbReference type="SUPFAM" id="SSF81301">
    <property type="entry name" value="Nucleotidyltransferase"/>
    <property type="match status" value="1"/>
</dbReference>
<dbReference type="Pfam" id="PF13735">
    <property type="entry name" value="tRNA_NucTran2_2"/>
    <property type="match status" value="1"/>
</dbReference>
<feature type="binding site" evidence="11">
    <location>
        <position position="163"/>
    </location>
    <ligand>
        <name>CTP</name>
        <dbReference type="ChEBI" id="CHEBI:37563"/>
    </ligand>
</feature>
<dbReference type="Pfam" id="PF12627">
    <property type="entry name" value="PolyA_pol_RNAbd"/>
    <property type="match status" value="1"/>
</dbReference>
<dbReference type="InterPro" id="IPR050264">
    <property type="entry name" value="Bact_CCA-adding_enz_type3_sf"/>
</dbReference>
<dbReference type="Gene3D" id="3.30.460.10">
    <property type="entry name" value="Beta Polymerase, domain 2"/>
    <property type="match status" value="1"/>
</dbReference>
<feature type="binding site" evidence="11">
    <location>
        <position position="111"/>
    </location>
    <ligand>
        <name>ATP</name>
        <dbReference type="ChEBI" id="CHEBI:30616"/>
    </ligand>
</feature>
<keyword evidence="4 11" id="KW-0548">Nucleotidyltransferase</keyword>
<name>A0ABT9VKQ8_9BACI</name>
<gene>
    <name evidence="11" type="primary">cca</name>
    <name evidence="15" type="ORF">J2S06_000631</name>
</gene>
<evidence type="ECO:0000256" key="7">
    <source>
        <dbReference type="ARBA" id="ARBA00022800"/>
    </source>
</evidence>
<evidence type="ECO:0000259" key="13">
    <source>
        <dbReference type="Pfam" id="PF12627"/>
    </source>
</evidence>
<protein>
    <recommendedName>
        <fullName evidence="11">CCA-adding enzyme</fullName>
        <ecNumber evidence="11">2.7.7.72</ecNumber>
    </recommendedName>
    <alternativeName>
        <fullName evidence="11">CCA tRNA nucleotidyltransferase</fullName>
    </alternativeName>
    <alternativeName>
        <fullName evidence="11">tRNA CCA-pyrophosphorylase</fullName>
    </alternativeName>
    <alternativeName>
        <fullName evidence="11">tRNA adenylyl-/cytidylyl- transferase</fullName>
    </alternativeName>
    <alternativeName>
        <fullName evidence="11">tRNA nucleotidyltransferase</fullName>
    </alternativeName>
    <alternativeName>
        <fullName evidence="11">tRNA-NT</fullName>
    </alternativeName>
</protein>